<evidence type="ECO:0000313" key="2">
    <source>
        <dbReference type="Proteomes" id="UP000475862"/>
    </source>
</evidence>
<proteinExistence type="predicted"/>
<sequence>MLIRFISNNRVTTVLNYTIETVLKVDKTVMSGEDGTTIELKAFRLQLDTKLGLKIKKKLIITICLGSDCACIGTRCYAPRRRRFAPHKSKISPDLLCNTTSTSKRNPSLNPSHRNFGSFHGGQLEAIIPYSWVPTAHHDSERSNECIDFTMIITSRNNASISNFGGGFRWKSEYPWCIKENLKYNTKFSINFPSSIYRENSKHHYKNNFNRHNKNIQIYNYILSRRIKAAADRVSLTPYMSIADLQWAADDRLRTADLAVGVITKYNIVVKGAVLYNIKLVHIFMVEL</sequence>
<dbReference type="Proteomes" id="UP000475862">
    <property type="component" value="Unassembled WGS sequence"/>
</dbReference>
<name>A0A6G0TSD6_APHGL</name>
<evidence type="ECO:0000313" key="1">
    <source>
        <dbReference type="EMBL" id="KAE9538001.1"/>
    </source>
</evidence>
<dbReference type="EMBL" id="VYZN01000017">
    <property type="protein sequence ID" value="KAE9538001.1"/>
    <property type="molecule type" value="Genomic_DNA"/>
</dbReference>
<reference evidence="1 2" key="1">
    <citation type="submission" date="2019-08" db="EMBL/GenBank/DDBJ databases">
        <title>The genome of the soybean aphid Biotype 1, its phylome, world population structure and adaptation to the North American continent.</title>
        <authorList>
            <person name="Giordano R."/>
            <person name="Donthu R.K."/>
            <person name="Hernandez A.G."/>
            <person name="Wright C.L."/>
            <person name="Zimin A.V."/>
        </authorList>
    </citation>
    <scope>NUCLEOTIDE SEQUENCE [LARGE SCALE GENOMIC DNA]</scope>
    <source>
        <tissue evidence="1">Whole aphids</tissue>
    </source>
</reference>
<accession>A0A6G0TSD6</accession>
<protein>
    <submittedName>
        <fullName evidence="1">Uncharacterized protein</fullName>
    </submittedName>
</protein>
<keyword evidence="2" id="KW-1185">Reference proteome</keyword>
<organism evidence="1 2">
    <name type="scientific">Aphis glycines</name>
    <name type="common">Soybean aphid</name>
    <dbReference type="NCBI Taxonomy" id="307491"/>
    <lineage>
        <taxon>Eukaryota</taxon>
        <taxon>Metazoa</taxon>
        <taxon>Ecdysozoa</taxon>
        <taxon>Arthropoda</taxon>
        <taxon>Hexapoda</taxon>
        <taxon>Insecta</taxon>
        <taxon>Pterygota</taxon>
        <taxon>Neoptera</taxon>
        <taxon>Paraneoptera</taxon>
        <taxon>Hemiptera</taxon>
        <taxon>Sternorrhyncha</taxon>
        <taxon>Aphidomorpha</taxon>
        <taxon>Aphidoidea</taxon>
        <taxon>Aphididae</taxon>
        <taxon>Aphidini</taxon>
        <taxon>Aphis</taxon>
        <taxon>Aphis</taxon>
    </lineage>
</organism>
<gene>
    <name evidence="1" type="ORF">AGLY_005973</name>
</gene>
<dbReference type="AlphaFoldDB" id="A0A6G0TSD6"/>
<comment type="caution">
    <text evidence="1">The sequence shown here is derived from an EMBL/GenBank/DDBJ whole genome shotgun (WGS) entry which is preliminary data.</text>
</comment>